<organism evidence="1 2">
    <name type="scientific">Tritrichomonas foetus</name>
    <dbReference type="NCBI Taxonomy" id="1144522"/>
    <lineage>
        <taxon>Eukaryota</taxon>
        <taxon>Metamonada</taxon>
        <taxon>Parabasalia</taxon>
        <taxon>Tritrichomonadida</taxon>
        <taxon>Tritrichomonadidae</taxon>
        <taxon>Tritrichomonas</taxon>
    </lineage>
</organism>
<proteinExistence type="predicted"/>
<comment type="caution">
    <text evidence="1">The sequence shown here is derived from an EMBL/GenBank/DDBJ whole genome shotgun (WGS) entry which is preliminary data.</text>
</comment>
<dbReference type="EMBL" id="MLAK01001459">
    <property type="protein sequence ID" value="OHS92857.1"/>
    <property type="molecule type" value="Genomic_DNA"/>
</dbReference>
<dbReference type="PANTHER" id="PTHR24159:SF5">
    <property type="entry name" value="ANK_REP_REGION DOMAIN-CONTAINING PROTEIN"/>
    <property type="match status" value="1"/>
</dbReference>
<evidence type="ECO:0008006" key="3">
    <source>
        <dbReference type="Google" id="ProtNLM"/>
    </source>
</evidence>
<dbReference type="InterPro" id="IPR036770">
    <property type="entry name" value="Ankyrin_rpt-contain_sf"/>
</dbReference>
<protein>
    <recommendedName>
        <fullName evidence="3">DUF3447 domain-containing protein</fullName>
    </recommendedName>
</protein>
<evidence type="ECO:0000313" key="2">
    <source>
        <dbReference type="Proteomes" id="UP000179807"/>
    </source>
</evidence>
<dbReference type="Proteomes" id="UP000179807">
    <property type="component" value="Unassembled WGS sequence"/>
</dbReference>
<reference evidence="1" key="1">
    <citation type="submission" date="2016-10" db="EMBL/GenBank/DDBJ databases">
        <authorList>
            <person name="Benchimol M."/>
            <person name="Almeida L.G."/>
            <person name="Vasconcelos A.T."/>
            <person name="Perreira-Neves A."/>
            <person name="Rosa I.A."/>
            <person name="Tasca T."/>
            <person name="Bogo M.R."/>
            <person name="de Souza W."/>
        </authorList>
    </citation>
    <scope>NUCLEOTIDE SEQUENCE [LARGE SCALE GENOMIC DNA]</scope>
    <source>
        <strain evidence="1">K</strain>
    </source>
</reference>
<sequence length="464" mass="54865">MQEEFDDQKQIKVIINDTTFICQRVPAIQSSSTLEKFFLSNPTATVFEISIPGLNIEENHNIIMSAFNNTNIFLKCHEIGINFTNIGILKTLSQELDMKTLSDYVEKFYNLKKLFHNFKMIERGFINCDPKNEENSTLIILSHFQEMDEKQFFNVVYRVLLSSFTNNNAFIIKILKKCEESNFGILERFISFILDSFIIMLKDRRYKDSNMVALFIHYLLDQEILSLNKLIFHPRFHFIPMRLPTIFVDYVQSDSIYNCNIDIIDYEIHKTCCNLCREIDTVFEIIQNDNIDAFQQFLYESKLNINHLYCKSMYERHFLLNSYSVGSYQKKFTLIDYAASYGSIKCFKYLLNNHAEYKTKSLGQYAILGNNKEIIHICDQNGCTFHNTIPITIQYHYHSLTKWLIDNNKDQIPKNLMQLCFECYNYVIIKYLLQKEMNINELVANSSKYDNYNLLQYIMKALNN</sequence>
<name>A0A1J4J280_9EUKA</name>
<dbReference type="Gene3D" id="1.25.40.20">
    <property type="entry name" value="Ankyrin repeat-containing domain"/>
    <property type="match status" value="1"/>
</dbReference>
<dbReference type="AlphaFoldDB" id="A0A1J4J280"/>
<dbReference type="GeneID" id="94831206"/>
<keyword evidence="2" id="KW-1185">Reference proteome</keyword>
<dbReference type="RefSeq" id="XP_068345994.1">
    <property type="nucleotide sequence ID" value="XM_068496502.1"/>
</dbReference>
<accession>A0A1J4J280</accession>
<dbReference type="VEuPathDB" id="TrichDB:TRFO_12216"/>
<dbReference type="OrthoDB" id="426293at2759"/>
<dbReference type="SUPFAM" id="SSF48403">
    <property type="entry name" value="Ankyrin repeat"/>
    <property type="match status" value="1"/>
</dbReference>
<evidence type="ECO:0000313" key="1">
    <source>
        <dbReference type="EMBL" id="OHS92857.1"/>
    </source>
</evidence>
<gene>
    <name evidence="1" type="ORF">TRFO_12216</name>
</gene>
<dbReference type="PANTHER" id="PTHR24159">
    <property type="match status" value="1"/>
</dbReference>